<dbReference type="RefSeq" id="WP_208053921.1">
    <property type="nucleotide sequence ID" value="NZ_JAGEMK010000001.1"/>
</dbReference>
<dbReference type="GO" id="GO:0046872">
    <property type="term" value="F:metal ion binding"/>
    <property type="evidence" value="ECO:0007669"/>
    <property type="project" value="UniProtKB-KW"/>
</dbReference>
<dbReference type="InterPro" id="IPR011650">
    <property type="entry name" value="Peptidase_M20_dimer"/>
</dbReference>
<name>A0A939RS53_9CELL</name>
<reference evidence="8" key="1">
    <citation type="submission" date="2021-03" db="EMBL/GenBank/DDBJ databases">
        <title>Actinotalea soli sp. nov., isolated from soil.</title>
        <authorList>
            <person name="Ping W."/>
            <person name="Zhang J."/>
        </authorList>
    </citation>
    <scope>NUCLEOTIDE SEQUENCE</scope>
    <source>
        <strain evidence="8">BY-33</strain>
    </source>
</reference>
<dbReference type="PANTHER" id="PTHR43808">
    <property type="entry name" value="ACETYLORNITHINE DEACETYLASE"/>
    <property type="match status" value="1"/>
</dbReference>
<dbReference type="PANTHER" id="PTHR43808:SF8">
    <property type="entry name" value="PEPTIDASE M20 DIMERISATION DOMAIN-CONTAINING PROTEIN"/>
    <property type="match status" value="1"/>
</dbReference>
<keyword evidence="5" id="KW-0862">Zinc</keyword>
<dbReference type="Gene3D" id="1.10.150.900">
    <property type="match status" value="1"/>
</dbReference>
<gene>
    <name evidence="8" type="ORF">J4G33_00350</name>
</gene>
<evidence type="ECO:0000256" key="6">
    <source>
        <dbReference type="SAM" id="MobiDB-lite"/>
    </source>
</evidence>
<accession>A0A939RS53</accession>
<comment type="caution">
    <text evidence="8">The sequence shown here is derived from an EMBL/GenBank/DDBJ whole genome shotgun (WGS) entry which is preliminary data.</text>
</comment>
<dbReference type="InterPro" id="IPR050072">
    <property type="entry name" value="Peptidase_M20A"/>
</dbReference>
<dbReference type="Gene3D" id="3.40.630.10">
    <property type="entry name" value="Zn peptidases"/>
    <property type="match status" value="1"/>
</dbReference>
<evidence type="ECO:0000256" key="1">
    <source>
        <dbReference type="ARBA" id="ARBA00001947"/>
    </source>
</evidence>
<feature type="compositionally biased region" description="Low complexity" evidence="6">
    <location>
        <begin position="1"/>
        <end position="22"/>
    </location>
</feature>
<comment type="similarity">
    <text evidence="2">Belongs to the peptidase M20A family.</text>
</comment>
<keyword evidence="3" id="KW-0479">Metal-binding</keyword>
<dbReference type="SUPFAM" id="SSF55031">
    <property type="entry name" value="Bacterial exopeptidase dimerisation domain"/>
    <property type="match status" value="1"/>
</dbReference>
<organism evidence="8 9">
    <name type="scientific">Actinotalea soli</name>
    <dbReference type="NCBI Taxonomy" id="2819234"/>
    <lineage>
        <taxon>Bacteria</taxon>
        <taxon>Bacillati</taxon>
        <taxon>Actinomycetota</taxon>
        <taxon>Actinomycetes</taxon>
        <taxon>Micrococcales</taxon>
        <taxon>Cellulomonadaceae</taxon>
        <taxon>Actinotalea</taxon>
    </lineage>
</organism>
<dbReference type="Pfam" id="PF01546">
    <property type="entry name" value="Peptidase_M20"/>
    <property type="match status" value="1"/>
</dbReference>
<feature type="region of interest" description="Disordered" evidence="6">
    <location>
        <begin position="1"/>
        <end position="24"/>
    </location>
</feature>
<evidence type="ECO:0000256" key="5">
    <source>
        <dbReference type="ARBA" id="ARBA00022833"/>
    </source>
</evidence>
<protein>
    <submittedName>
        <fullName evidence="8">M20/M25/M40 family metallo-hydrolase</fullName>
    </submittedName>
</protein>
<dbReference type="FunFam" id="1.10.150.900:FF:000002">
    <property type="entry name" value="M20/M25/M40 family peptidase"/>
    <property type="match status" value="1"/>
</dbReference>
<feature type="domain" description="Peptidase M20 dimerisation" evidence="7">
    <location>
        <begin position="212"/>
        <end position="341"/>
    </location>
</feature>
<sequence length="455" mass="48190">MATTTGDPRTPTAPAPAGADHPTAQDEVARICQDLLRIDTSNYGDGSGPGERAAAEYVMASLTEVGLDPEIFESAPGRASVVVRLPGVDATREALVLHGHTDVVPAAADDWSVDPFGGEEIDGLLWGRGAVDMKDMDAMILAVVRQMTREGRRPARDVVVAFFADEEAGGRYGARYAVDHRPDLFEGATEAISEVGGFSVEVGGHRAYLLQTAEKGIGWLRLVADGRAGHGSQVNHENAVTHLAAAVARIGAHPWPLQLTPTVHALLTGVADLTGLPFDPEDEQSVDRLVHALGPAARFVGATTRNTANPTQLSAGYKANVIPGSAEAVIDTRFLPGFEDEARAVLERLAGEHVRIEDVHRDVALEAPFSGGLVDAMVAALRVEDPAASVLPYTLSGGTDNKSLARLGIRGYGFAPLQLPTSLDFSAMFHGVDERVPVESLRFGVRVLDRLLATC</sequence>
<proteinExistence type="inferred from homology"/>
<dbReference type="InterPro" id="IPR002933">
    <property type="entry name" value="Peptidase_M20"/>
</dbReference>
<dbReference type="NCBIfam" id="NF005913">
    <property type="entry name" value="PRK07906.1"/>
    <property type="match status" value="1"/>
</dbReference>
<dbReference type="InterPro" id="IPR036264">
    <property type="entry name" value="Bact_exopeptidase_dim_dom"/>
</dbReference>
<evidence type="ECO:0000259" key="7">
    <source>
        <dbReference type="Pfam" id="PF07687"/>
    </source>
</evidence>
<dbReference type="SUPFAM" id="SSF53187">
    <property type="entry name" value="Zn-dependent exopeptidases"/>
    <property type="match status" value="1"/>
</dbReference>
<evidence type="ECO:0000313" key="8">
    <source>
        <dbReference type="EMBL" id="MBO1750247.1"/>
    </source>
</evidence>
<dbReference type="GO" id="GO:0016787">
    <property type="term" value="F:hydrolase activity"/>
    <property type="evidence" value="ECO:0007669"/>
    <property type="project" value="UniProtKB-KW"/>
</dbReference>
<evidence type="ECO:0000256" key="4">
    <source>
        <dbReference type="ARBA" id="ARBA00022801"/>
    </source>
</evidence>
<comment type="cofactor">
    <cofactor evidence="1">
        <name>Zn(2+)</name>
        <dbReference type="ChEBI" id="CHEBI:29105"/>
    </cofactor>
</comment>
<evidence type="ECO:0000256" key="3">
    <source>
        <dbReference type="ARBA" id="ARBA00022723"/>
    </source>
</evidence>
<dbReference type="Gene3D" id="3.30.70.360">
    <property type="match status" value="1"/>
</dbReference>
<dbReference type="AlphaFoldDB" id="A0A939RS53"/>
<keyword evidence="9" id="KW-1185">Reference proteome</keyword>
<evidence type="ECO:0000313" key="9">
    <source>
        <dbReference type="Proteomes" id="UP000664209"/>
    </source>
</evidence>
<dbReference type="EMBL" id="JAGEMK010000001">
    <property type="protein sequence ID" value="MBO1750247.1"/>
    <property type="molecule type" value="Genomic_DNA"/>
</dbReference>
<evidence type="ECO:0000256" key="2">
    <source>
        <dbReference type="ARBA" id="ARBA00006247"/>
    </source>
</evidence>
<dbReference type="Pfam" id="PF07687">
    <property type="entry name" value="M20_dimer"/>
    <property type="match status" value="1"/>
</dbReference>
<dbReference type="Proteomes" id="UP000664209">
    <property type="component" value="Unassembled WGS sequence"/>
</dbReference>
<keyword evidence="4" id="KW-0378">Hydrolase</keyword>